<evidence type="ECO:0000313" key="2">
    <source>
        <dbReference type="EMBL" id="GHO91091.1"/>
    </source>
</evidence>
<evidence type="ECO:0000313" key="3">
    <source>
        <dbReference type="Proteomes" id="UP000597444"/>
    </source>
</evidence>
<dbReference type="SUPFAM" id="SSF82649">
    <property type="entry name" value="SufE/NifU"/>
    <property type="match status" value="1"/>
</dbReference>
<dbReference type="EMBL" id="BNJK01000001">
    <property type="protein sequence ID" value="GHO91091.1"/>
    <property type="molecule type" value="Genomic_DNA"/>
</dbReference>
<organism evidence="2 3">
    <name type="scientific">Reticulibacter mediterranei</name>
    <dbReference type="NCBI Taxonomy" id="2778369"/>
    <lineage>
        <taxon>Bacteria</taxon>
        <taxon>Bacillati</taxon>
        <taxon>Chloroflexota</taxon>
        <taxon>Ktedonobacteria</taxon>
        <taxon>Ktedonobacterales</taxon>
        <taxon>Reticulibacteraceae</taxon>
        <taxon>Reticulibacter</taxon>
    </lineage>
</organism>
<protein>
    <submittedName>
        <fullName evidence="2">Iron-sulfur cluster scaffold-like protein</fullName>
    </submittedName>
</protein>
<reference evidence="2" key="1">
    <citation type="submission" date="2020-10" db="EMBL/GenBank/DDBJ databases">
        <title>Taxonomic study of unclassified bacteria belonging to the class Ktedonobacteria.</title>
        <authorList>
            <person name="Yabe S."/>
            <person name="Wang C.M."/>
            <person name="Zheng Y."/>
            <person name="Sakai Y."/>
            <person name="Cavaletti L."/>
            <person name="Monciardini P."/>
            <person name="Donadio S."/>
        </authorList>
    </citation>
    <scope>NUCLEOTIDE SEQUENCE</scope>
    <source>
        <strain evidence="2">ID150040</strain>
    </source>
</reference>
<keyword evidence="3" id="KW-1185">Reference proteome</keyword>
<name>A0A8J3IB09_9CHLR</name>
<dbReference type="Pfam" id="PF01592">
    <property type="entry name" value="NifU_N"/>
    <property type="match status" value="1"/>
</dbReference>
<dbReference type="GO" id="GO:0051536">
    <property type="term" value="F:iron-sulfur cluster binding"/>
    <property type="evidence" value="ECO:0007669"/>
    <property type="project" value="InterPro"/>
</dbReference>
<feature type="domain" description="NIF system FeS cluster assembly NifU N-terminal" evidence="1">
    <location>
        <begin position="9"/>
        <end position="123"/>
    </location>
</feature>
<proteinExistence type="predicted"/>
<evidence type="ECO:0000259" key="1">
    <source>
        <dbReference type="Pfam" id="PF01592"/>
    </source>
</evidence>
<gene>
    <name evidence="2" type="ORF">KSF_011390</name>
</gene>
<dbReference type="RefSeq" id="WP_220202011.1">
    <property type="nucleotide sequence ID" value="NZ_BNJK01000001.1"/>
</dbReference>
<sequence>MSLNFDREYFLDHCANPRNQNILEHPHVRAEDINPLCGDRVEIGLQIDEGKIATIYFQGKGCAVSQASASILTEMVEGRPLQEVLDLSEDDLLDALGIPISPARSKCAFLSLRVLHQCLADVQTTSIADISSSKMPDRASAHQ</sequence>
<dbReference type="PANTHER" id="PTHR10093">
    <property type="entry name" value="IRON-SULFUR CLUSTER ASSEMBLY ENZYME NIFU HOMOLOG"/>
    <property type="match status" value="1"/>
</dbReference>
<dbReference type="GO" id="GO:0005506">
    <property type="term" value="F:iron ion binding"/>
    <property type="evidence" value="ECO:0007669"/>
    <property type="project" value="InterPro"/>
</dbReference>
<dbReference type="Proteomes" id="UP000597444">
    <property type="component" value="Unassembled WGS sequence"/>
</dbReference>
<dbReference type="InterPro" id="IPR002871">
    <property type="entry name" value="NIF_FeS_clus_asmbl_NifU_N"/>
</dbReference>
<dbReference type="CDD" id="cd06664">
    <property type="entry name" value="IscU_like"/>
    <property type="match status" value="1"/>
</dbReference>
<dbReference type="GO" id="GO:0016226">
    <property type="term" value="P:iron-sulfur cluster assembly"/>
    <property type="evidence" value="ECO:0007669"/>
    <property type="project" value="InterPro"/>
</dbReference>
<dbReference type="Gene3D" id="3.90.1010.10">
    <property type="match status" value="1"/>
</dbReference>
<accession>A0A8J3IB09</accession>
<comment type="caution">
    <text evidence="2">The sequence shown here is derived from an EMBL/GenBank/DDBJ whole genome shotgun (WGS) entry which is preliminary data.</text>
</comment>
<dbReference type="AlphaFoldDB" id="A0A8J3IB09"/>